<sequence>MQDVFHFHLYGRLSLSSGQFALSLSLSDHIHTSLGRGHSSHWEISLWCQKVPFHLKRFPLTPKGSLQSQKVPFHLKKFPSTPKISLSPPKVHFDLKIFLSISKGSLSPLKVHFDLKRFPSTLKSSLPSQKVPSHLQRFLSTSSCQEQLLLLEAGGCCEEHHCFKVCCPGCQDIIHLSRHQLVQHIKH</sequence>
<proteinExistence type="predicted"/>
<dbReference type="Ensembl" id="ENSZALT00000018287.1">
    <property type="protein sequence ID" value="ENSZALP00000013400.1"/>
    <property type="gene ID" value="ENSZALG00000011157.1"/>
</dbReference>
<dbReference type="AlphaFoldDB" id="A0A8D2MVC9"/>
<dbReference type="Proteomes" id="UP000694413">
    <property type="component" value="Unassembled WGS sequence"/>
</dbReference>
<evidence type="ECO:0000313" key="1">
    <source>
        <dbReference type="Ensembl" id="ENSZALP00000013400.1"/>
    </source>
</evidence>
<reference evidence="1" key="2">
    <citation type="submission" date="2025-09" db="UniProtKB">
        <authorList>
            <consortium name="Ensembl"/>
        </authorList>
    </citation>
    <scope>IDENTIFICATION</scope>
</reference>
<evidence type="ECO:0000313" key="2">
    <source>
        <dbReference type="Proteomes" id="UP000694413"/>
    </source>
</evidence>
<protein>
    <submittedName>
        <fullName evidence="1">Uncharacterized protein</fullName>
    </submittedName>
</protein>
<keyword evidence="2" id="KW-1185">Reference proteome</keyword>
<name>A0A8D2MVC9_ZONAL</name>
<organism evidence="1 2">
    <name type="scientific">Zonotrichia albicollis</name>
    <name type="common">White-throated sparrow</name>
    <name type="synonym">Fringilla albicollis</name>
    <dbReference type="NCBI Taxonomy" id="44394"/>
    <lineage>
        <taxon>Eukaryota</taxon>
        <taxon>Metazoa</taxon>
        <taxon>Chordata</taxon>
        <taxon>Craniata</taxon>
        <taxon>Vertebrata</taxon>
        <taxon>Euteleostomi</taxon>
        <taxon>Archelosauria</taxon>
        <taxon>Archosauria</taxon>
        <taxon>Dinosauria</taxon>
        <taxon>Saurischia</taxon>
        <taxon>Theropoda</taxon>
        <taxon>Coelurosauria</taxon>
        <taxon>Aves</taxon>
        <taxon>Neognathae</taxon>
        <taxon>Neoaves</taxon>
        <taxon>Telluraves</taxon>
        <taxon>Australaves</taxon>
        <taxon>Passeriformes</taxon>
        <taxon>Passerellidae</taxon>
        <taxon>Zonotrichia</taxon>
    </lineage>
</organism>
<accession>A0A8D2MVC9</accession>
<reference evidence="1" key="1">
    <citation type="submission" date="2025-08" db="UniProtKB">
        <authorList>
            <consortium name="Ensembl"/>
        </authorList>
    </citation>
    <scope>IDENTIFICATION</scope>
</reference>